<proteinExistence type="predicted"/>
<sequence length="91" mass="10321">MGFFLENLTGREVRTLDHHCKTGCPQPARLESLDKLHNRSISEETNTFNSLISPLIYTFVRNSAAGDLQLLELSQQQQQQVRVMKCVAETS</sequence>
<comment type="caution">
    <text evidence="1">The sequence shown here is derived from an EMBL/GenBank/DDBJ whole genome shotgun (WGS) entry which is preliminary data.</text>
</comment>
<name>A0AAD8JQC6_TARER</name>
<reference evidence="1" key="1">
    <citation type="journal article" date="2023" name="bioRxiv">
        <title>Improved chromosome-level genome assembly for marigold (Tagetes erecta).</title>
        <authorList>
            <person name="Jiang F."/>
            <person name="Yuan L."/>
            <person name="Wang S."/>
            <person name="Wang H."/>
            <person name="Xu D."/>
            <person name="Wang A."/>
            <person name="Fan W."/>
        </authorList>
    </citation>
    <scope>NUCLEOTIDE SEQUENCE</scope>
    <source>
        <strain evidence="1">WSJ</strain>
        <tissue evidence="1">Leaf</tissue>
    </source>
</reference>
<gene>
    <name evidence="1" type="ORF">QVD17_40888</name>
</gene>
<dbReference type="AlphaFoldDB" id="A0AAD8JQC6"/>
<evidence type="ECO:0000313" key="2">
    <source>
        <dbReference type="Proteomes" id="UP001229421"/>
    </source>
</evidence>
<protein>
    <submittedName>
        <fullName evidence="1">Uncharacterized protein</fullName>
    </submittedName>
</protein>
<dbReference type="EMBL" id="JAUHHV010000011">
    <property type="protein sequence ID" value="KAK1408815.1"/>
    <property type="molecule type" value="Genomic_DNA"/>
</dbReference>
<keyword evidence="2" id="KW-1185">Reference proteome</keyword>
<accession>A0AAD8JQC6</accession>
<dbReference type="Proteomes" id="UP001229421">
    <property type="component" value="Unassembled WGS sequence"/>
</dbReference>
<evidence type="ECO:0000313" key="1">
    <source>
        <dbReference type="EMBL" id="KAK1408815.1"/>
    </source>
</evidence>
<organism evidence="1 2">
    <name type="scientific">Tagetes erecta</name>
    <name type="common">African marigold</name>
    <dbReference type="NCBI Taxonomy" id="13708"/>
    <lineage>
        <taxon>Eukaryota</taxon>
        <taxon>Viridiplantae</taxon>
        <taxon>Streptophyta</taxon>
        <taxon>Embryophyta</taxon>
        <taxon>Tracheophyta</taxon>
        <taxon>Spermatophyta</taxon>
        <taxon>Magnoliopsida</taxon>
        <taxon>eudicotyledons</taxon>
        <taxon>Gunneridae</taxon>
        <taxon>Pentapetalae</taxon>
        <taxon>asterids</taxon>
        <taxon>campanulids</taxon>
        <taxon>Asterales</taxon>
        <taxon>Asteraceae</taxon>
        <taxon>Asteroideae</taxon>
        <taxon>Heliantheae alliance</taxon>
        <taxon>Tageteae</taxon>
        <taxon>Tagetes</taxon>
    </lineage>
</organism>